<evidence type="ECO:0000313" key="4">
    <source>
        <dbReference type="Proteomes" id="UP000636579"/>
    </source>
</evidence>
<feature type="compositionally biased region" description="Low complexity" evidence="1">
    <location>
        <begin position="36"/>
        <end position="51"/>
    </location>
</feature>
<feature type="compositionally biased region" description="Acidic residues" evidence="1">
    <location>
        <begin position="470"/>
        <end position="487"/>
    </location>
</feature>
<feature type="chain" id="PRO_5047131107" description="Secreted protein" evidence="2">
    <location>
        <begin position="34"/>
        <end position="487"/>
    </location>
</feature>
<comment type="caution">
    <text evidence="3">The sequence shown here is derived from an EMBL/GenBank/DDBJ whole genome shotgun (WGS) entry which is preliminary data.</text>
</comment>
<keyword evidence="4" id="KW-1185">Reference proteome</keyword>
<proteinExistence type="predicted"/>
<protein>
    <recommendedName>
        <fullName evidence="5">Secreted protein</fullName>
    </recommendedName>
</protein>
<dbReference type="RefSeq" id="WP_225939625.1">
    <property type="nucleotide sequence ID" value="NZ_JADBEE010000001.1"/>
</dbReference>
<feature type="region of interest" description="Disordered" evidence="1">
    <location>
        <begin position="36"/>
        <end position="80"/>
    </location>
</feature>
<dbReference type="Gene3D" id="2.130.10.10">
    <property type="entry name" value="YVTN repeat-like/Quinoprotein amine dehydrogenase"/>
    <property type="match status" value="1"/>
</dbReference>
<dbReference type="InterPro" id="IPR011044">
    <property type="entry name" value="Quino_amine_DH_bsu"/>
</dbReference>
<dbReference type="PROSITE" id="PS51257">
    <property type="entry name" value="PROKAR_LIPOPROTEIN"/>
    <property type="match status" value="1"/>
</dbReference>
<feature type="compositionally biased region" description="Basic and acidic residues" evidence="1">
    <location>
        <begin position="456"/>
        <end position="469"/>
    </location>
</feature>
<evidence type="ECO:0000256" key="2">
    <source>
        <dbReference type="SAM" id="SignalP"/>
    </source>
</evidence>
<dbReference type="InterPro" id="IPR015943">
    <property type="entry name" value="WD40/YVTN_repeat-like_dom_sf"/>
</dbReference>
<dbReference type="Proteomes" id="UP000636579">
    <property type="component" value="Unassembled WGS sequence"/>
</dbReference>
<accession>A0ABR9J6L0</accession>
<evidence type="ECO:0008006" key="5">
    <source>
        <dbReference type="Google" id="ProtNLM"/>
    </source>
</evidence>
<dbReference type="SUPFAM" id="SSF50969">
    <property type="entry name" value="YVTN repeat-like/Quinoprotein amine dehydrogenase"/>
    <property type="match status" value="1"/>
</dbReference>
<reference evidence="3 4" key="1">
    <citation type="submission" date="2020-10" db="EMBL/GenBank/DDBJ databases">
        <title>Sequencing the genomes of 1000 actinobacteria strains.</title>
        <authorList>
            <person name="Klenk H.-P."/>
        </authorList>
    </citation>
    <scope>NUCLEOTIDE SEQUENCE [LARGE SCALE GENOMIC DNA]</scope>
    <source>
        <strain evidence="3 4">DSM 15474</strain>
    </source>
</reference>
<sequence length="487" mass="51567">MNTKSLTLSSRARSSLALPSLLAVSVLALTSCADGSASADADSAEGASAESTKSTEVSESDVEPSDRETHEAGGPSPRLAVTYDGGVAVLDGATLEVLGEEEAEGFLRVNPAGDGRHFFLTEGESFRLLDGGTWAEPHGDHDHFYTTDPLLSEVTVDGPAPGHVVSHEGVGTLFFDGNGEIHSYDLSELTDLDLGAASELQTEVSATEEAHHGVAAVFPDGGRFETLGNEEERTGARVLDADGEELARSEDCPGVHGEAAGPEGVIAVGCEDGVLIWDGERFSKIDSGEEFARTGNLFPAEDSTVFLGDYNLDADGEEPMTQVALVDAASEEISTVDVGAAYNFRSLARGPEGEALVLAEDGVLHVIDPETGEHTDELEIMEEWTEPEEWQEARPAIRVVDDIAYITEPDAQTLHMVDLSSLEVINSAELEFTPNEIAAVDGRAVEGVEGGAGGEESGHAEDEHDHAEEGHEEAEEEHDDAEQDHDH</sequence>
<evidence type="ECO:0000256" key="1">
    <source>
        <dbReference type="SAM" id="MobiDB-lite"/>
    </source>
</evidence>
<dbReference type="EMBL" id="JADBEE010000001">
    <property type="protein sequence ID" value="MBE1514639.1"/>
    <property type="molecule type" value="Genomic_DNA"/>
</dbReference>
<gene>
    <name evidence="3" type="ORF">H4W26_001394</name>
</gene>
<evidence type="ECO:0000313" key="3">
    <source>
        <dbReference type="EMBL" id="MBE1514639.1"/>
    </source>
</evidence>
<feature type="signal peptide" evidence="2">
    <location>
        <begin position="1"/>
        <end position="33"/>
    </location>
</feature>
<feature type="region of interest" description="Disordered" evidence="1">
    <location>
        <begin position="442"/>
        <end position="487"/>
    </location>
</feature>
<organism evidence="3 4">
    <name type="scientific">Nesterenkonia halotolerans</name>
    <dbReference type="NCBI Taxonomy" id="225325"/>
    <lineage>
        <taxon>Bacteria</taxon>
        <taxon>Bacillati</taxon>
        <taxon>Actinomycetota</taxon>
        <taxon>Actinomycetes</taxon>
        <taxon>Micrococcales</taxon>
        <taxon>Micrococcaceae</taxon>
        <taxon>Nesterenkonia</taxon>
    </lineage>
</organism>
<name>A0ABR9J6L0_9MICC</name>
<keyword evidence="2" id="KW-0732">Signal</keyword>